<dbReference type="AlphaFoldDB" id="A0AA87LTE6"/>
<comment type="caution">
    <text evidence="1">The sequence shown here is derived from an EMBL/GenBank/DDBJ whole genome shotgun (WGS) entry which is preliminary data.</text>
</comment>
<dbReference type="RefSeq" id="WP_006831263.1">
    <property type="nucleotide sequence ID" value="NZ_AJYB01000079.1"/>
</dbReference>
<reference evidence="1 2" key="1">
    <citation type="journal article" date="2012" name="J. Bacteriol.">
        <title>Genome Sequence of the Antarctic Psychrophile Bacterium Planococcus antarcticus DSM 14505.</title>
        <authorList>
            <person name="Margolles A."/>
            <person name="Gueimonde M."/>
            <person name="Sanchez B."/>
        </authorList>
    </citation>
    <scope>NUCLEOTIDE SEQUENCE [LARGE SCALE GENOMIC DNA]</scope>
    <source>
        <strain evidence="1 2">DSM 14505</strain>
    </source>
</reference>
<dbReference type="Gene3D" id="3.40.630.10">
    <property type="entry name" value="Zn peptidases"/>
    <property type="match status" value="1"/>
</dbReference>
<evidence type="ECO:0000313" key="2">
    <source>
        <dbReference type="Proteomes" id="UP000004725"/>
    </source>
</evidence>
<accession>A0AA87LTE6</accession>
<name>A0AA87LTE6_9BACL</name>
<dbReference type="SUPFAM" id="SSF53187">
    <property type="entry name" value="Zn-dependent exopeptidases"/>
    <property type="match status" value="1"/>
</dbReference>
<gene>
    <name evidence="1" type="ORF">A1A1_16575</name>
</gene>
<proteinExistence type="predicted"/>
<dbReference type="EMBL" id="AJYB01000079">
    <property type="protein sequence ID" value="EIM05355.1"/>
    <property type="molecule type" value="Genomic_DNA"/>
</dbReference>
<sequence>MSINTKKLSVQNEKLQQLVSKLENLYPEMVSIRRHLHQYPEISHQEVETPNYIAEYYRALGLEVRTGVGGRGVVAKFNADHA</sequence>
<protein>
    <recommendedName>
        <fullName evidence="3">Amidohydrolase</fullName>
    </recommendedName>
</protein>
<evidence type="ECO:0000313" key="1">
    <source>
        <dbReference type="EMBL" id="EIM05355.1"/>
    </source>
</evidence>
<evidence type="ECO:0008006" key="3">
    <source>
        <dbReference type="Google" id="ProtNLM"/>
    </source>
</evidence>
<organism evidence="1 2">
    <name type="scientific">Planococcus antarcticus DSM 14505</name>
    <dbReference type="NCBI Taxonomy" id="1185653"/>
    <lineage>
        <taxon>Bacteria</taxon>
        <taxon>Bacillati</taxon>
        <taxon>Bacillota</taxon>
        <taxon>Bacilli</taxon>
        <taxon>Bacillales</taxon>
        <taxon>Caryophanaceae</taxon>
        <taxon>Planococcus</taxon>
    </lineage>
</organism>
<dbReference type="Proteomes" id="UP000004725">
    <property type="component" value="Unassembled WGS sequence"/>
</dbReference>